<dbReference type="Gene3D" id="2.40.128.150">
    <property type="entry name" value="Cysteine proteinases"/>
    <property type="match status" value="1"/>
</dbReference>
<comment type="similarity">
    <text evidence="1 2">Belongs to the arylamine N-acetyltransferase family.</text>
</comment>
<dbReference type="AlphaFoldDB" id="B4R8H9"/>
<evidence type="ECO:0000256" key="2">
    <source>
        <dbReference type="RuleBase" id="RU003452"/>
    </source>
</evidence>
<dbReference type="Gene3D" id="3.30.2140.10">
    <property type="entry name" value="Arylamine N-acetyltransferase"/>
    <property type="match status" value="1"/>
</dbReference>
<keyword evidence="3" id="KW-0808">Transferase</keyword>
<dbReference type="InterPro" id="IPR001447">
    <property type="entry name" value="Arylamine_N-AcTrfase"/>
</dbReference>
<dbReference type="SUPFAM" id="SSF54001">
    <property type="entry name" value="Cysteine proteinases"/>
    <property type="match status" value="1"/>
</dbReference>
<gene>
    <name evidence="3" type="primary">nhoA</name>
    <name evidence="3" type="ordered locus">PHZ_c1192</name>
</gene>
<evidence type="ECO:0000313" key="3">
    <source>
        <dbReference type="EMBL" id="ACG77606.1"/>
    </source>
</evidence>
<protein>
    <submittedName>
        <fullName evidence="3">N-hydroxyarylamine O-acetyltransferase</fullName>
    </submittedName>
</protein>
<dbReference type="eggNOG" id="COG2162">
    <property type="taxonomic scope" value="Bacteria"/>
</dbReference>
<accession>B4R8H9</accession>
<dbReference type="Pfam" id="PF00797">
    <property type="entry name" value="Acetyltransf_2"/>
    <property type="match status" value="1"/>
</dbReference>
<organism evidence="3 4">
    <name type="scientific">Phenylobacterium zucineum (strain HLK1)</name>
    <dbReference type="NCBI Taxonomy" id="450851"/>
    <lineage>
        <taxon>Bacteria</taxon>
        <taxon>Pseudomonadati</taxon>
        <taxon>Pseudomonadota</taxon>
        <taxon>Alphaproteobacteria</taxon>
        <taxon>Caulobacterales</taxon>
        <taxon>Caulobacteraceae</taxon>
        <taxon>Phenylobacterium</taxon>
    </lineage>
</organism>
<dbReference type="KEGG" id="pzu:PHZ_c1192"/>
<dbReference type="HOGENOM" id="CLU_049918_1_1_5"/>
<dbReference type="PRINTS" id="PR01543">
    <property type="entry name" value="ANATRNSFRASE"/>
</dbReference>
<name>B4R8H9_PHEZH</name>
<dbReference type="PANTHER" id="PTHR11786">
    <property type="entry name" value="N-HYDROXYARYLAMINE O-ACETYLTRANSFERASE"/>
    <property type="match status" value="1"/>
</dbReference>
<sequence>MHALQAHHLAAIPFEAIDVLLGRHVDISPAAVDAKLIARGRGGYCYEQNGLFKRVLTAIGFEVDALVASVRWQAPAGAPPPPRTHMALRVTVDGAPWLVDVGFGSAVPAAPLRLDRRDPQSAGDGRYRVTPLGAGFLVRTEADGQWLPLYDVSPEPLLDSHYELFNWFTSTHPSSHFRRQLIVTKATPEARFALLDSKLTIRARTGEAERRRLDADGIAHVLESVFGLTPAPDWRPVLAAAAERGAS</sequence>
<dbReference type="EMBL" id="CP000747">
    <property type="protein sequence ID" value="ACG77606.1"/>
    <property type="molecule type" value="Genomic_DNA"/>
</dbReference>
<dbReference type="GO" id="GO:0016407">
    <property type="term" value="F:acetyltransferase activity"/>
    <property type="evidence" value="ECO:0007669"/>
    <property type="project" value="InterPro"/>
</dbReference>
<keyword evidence="4" id="KW-1185">Reference proteome</keyword>
<dbReference type="PANTHER" id="PTHR11786:SF0">
    <property type="entry name" value="ARYLAMINE N-ACETYLTRANSFERASE 4-RELATED"/>
    <property type="match status" value="1"/>
</dbReference>
<dbReference type="InterPro" id="IPR038765">
    <property type="entry name" value="Papain-like_cys_pep_sf"/>
</dbReference>
<evidence type="ECO:0000313" key="4">
    <source>
        <dbReference type="Proteomes" id="UP000001868"/>
    </source>
</evidence>
<evidence type="ECO:0000256" key="1">
    <source>
        <dbReference type="ARBA" id="ARBA00006547"/>
    </source>
</evidence>
<proteinExistence type="inferred from homology"/>
<dbReference type="Proteomes" id="UP000001868">
    <property type="component" value="Chromosome"/>
</dbReference>
<reference evidence="3 4" key="1">
    <citation type="journal article" date="2008" name="BMC Genomics">
        <title>Complete genome of Phenylobacterium zucineum - a novel facultative intracellular bacterium isolated from human erythroleukemia cell line K562.</title>
        <authorList>
            <person name="Luo Y."/>
            <person name="Xu X."/>
            <person name="Ding Z."/>
            <person name="Liu Z."/>
            <person name="Zhang B."/>
            <person name="Yan Z."/>
            <person name="Sun J."/>
            <person name="Hu S."/>
            <person name="Hu X."/>
        </authorList>
    </citation>
    <scope>NUCLEOTIDE SEQUENCE [LARGE SCALE GENOMIC DNA]</scope>
    <source>
        <strain evidence="3 4">HLK1</strain>
    </source>
</reference>